<evidence type="ECO:0000259" key="7">
    <source>
        <dbReference type="PROSITE" id="PS50156"/>
    </source>
</evidence>
<sequence length="712" mass="75245">MKNSAPAKRPGSVMVRLSAWTRRRPWLALALWAVLLVGLLGSMAAVGSAFEDDHSLPGSESQELADRLAEVDPSLNEPSIDVALKAPDGIESQSAAVDDLVSDLEAADGVTGVDSPLDNPYQISEDGRIAFATVSFDGGDDEAKAVLDIVEEHRADSLETAAGGSVVSEVQENDAGGAAEGVGMLAALVILVFMFGSFLAASLPLITAVFAVGGAFGVVALLSNLVTLPTYQSAVMFLVGLGVGIDYALLIFARFRSEIRSGASRAEAEDRAIDTAGRSVLFAGSVVVVALLGLYATGLSSLQAMALGVAVTVLFTMAAAVTLLPSLIALFGRRLEKTILKRAAKRGGEERSRWWGWSRFVERHAVVSVVLVGAILAAMAYPVLSMRLGFADAGSDSPNLPTRQTHDLMVEGFGEGSLSPLLVSTDGTEADAAETAEALSGTPGVEEVTPAFPVEEGLWMSTVFPEEGPNSQSTIDLVHLLREDVLPDQPGEHLLGGQTAAALDFSEAIADSMGLFLLFVVGLSFLILLVVFRSILIPFKAAVLNVLMIGASLGVVTLVFQEGLFGIEPGPVEAFVPIMLFAIIFGLSMDYEVFLVSRMREEWARTGDAAHAVRKGLASTGSVVTAAAAIMIAVFASFILSDVRMMQQFGIGMAVAIFLDAFVIRSFAMPALMRLMGRAAWWLPKGLDRVLPHVTVEREPEAEPERQPVGVR</sequence>
<dbReference type="PANTHER" id="PTHR33406">
    <property type="entry name" value="MEMBRANE PROTEIN MJ1562-RELATED"/>
    <property type="match status" value="1"/>
</dbReference>
<feature type="transmembrane region" description="Helical" evidence="6">
    <location>
        <begin position="575"/>
        <end position="596"/>
    </location>
</feature>
<reference evidence="9" key="1">
    <citation type="journal article" date="2019" name="Int. J. Syst. Evol. Microbiol.">
        <title>The Global Catalogue of Microorganisms (GCM) 10K type strain sequencing project: providing services to taxonomists for standard genome sequencing and annotation.</title>
        <authorList>
            <consortium name="The Broad Institute Genomics Platform"/>
            <consortium name="The Broad Institute Genome Sequencing Center for Infectious Disease"/>
            <person name="Wu L."/>
            <person name="Ma J."/>
        </authorList>
    </citation>
    <scope>NUCLEOTIDE SEQUENCE [LARGE SCALE GENOMIC DNA]</scope>
    <source>
        <strain evidence="9">IBRC-M 10908</strain>
    </source>
</reference>
<feature type="transmembrane region" description="Helical" evidence="6">
    <location>
        <begin position="208"/>
        <end position="228"/>
    </location>
</feature>
<dbReference type="InterPro" id="IPR050545">
    <property type="entry name" value="Mycobact_MmpL"/>
</dbReference>
<proteinExistence type="predicted"/>
<keyword evidence="3 6" id="KW-0812">Transmembrane</keyword>
<evidence type="ECO:0000256" key="5">
    <source>
        <dbReference type="ARBA" id="ARBA00023136"/>
    </source>
</evidence>
<keyword evidence="9" id="KW-1185">Reference proteome</keyword>
<accession>A0ABV8U151</accession>
<dbReference type="PROSITE" id="PS50156">
    <property type="entry name" value="SSD"/>
    <property type="match status" value="2"/>
</dbReference>
<feature type="transmembrane region" description="Helical" evidence="6">
    <location>
        <begin position="646"/>
        <end position="668"/>
    </location>
</feature>
<dbReference type="Pfam" id="PF03176">
    <property type="entry name" value="MMPL"/>
    <property type="match status" value="2"/>
</dbReference>
<feature type="transmembrane region" description="Helical" evidence="6">
    <location>
        <begin position="513"/>
        <end position="532"/>
    </location>
</feature>
<feature type="transmembrane region" description="Helical" evidence="6">
    <location>
        <begin position="234"/>
        <end position="255"/>
    </location>
</feature>
<comment type="caution">
    <text evidence="8">The sequence shown here is derived from an EMBL/GenBank/DDBJ whole genome shotgun (WGS) entry which is preliminary data.</text>
</comment>
<feature type="transmembrane region" description="Helical" evidence="6">
    <location>
        <begin position="365"/>
        <end position="384"/>
    </location>
</feature>
<feature type="transmembrane region" description="Helical" evidence="6">
    <location>
        <begin position="181"/>
        <end position="201"/>
    </location>
</feature>
<keyword evidence="4 6" id="KW-1133">Transmembrane helix</keyword>
<comment type="subcellular location">
    <subcellularLocation>
        <location evidence="1">Cell membrane</location>
        <topology evidence="1">Multi-pass membrane protein</topology>
    </subcellularLocation>
</comment>
<evidence type="ECO:0000256" key="6">
    <source>
        <dbReference type="SAM" id="Phobius"/>
    </source>
</evidence>
<feature type="transmembrane region" description="Helical" evidence="6">
    <location>
        <begin position="276"/>
        <end position="298"/>
    </location>
</feature>
<feature type="domain" description="SSD" evidence="7">
    <location>
        <begin position="564"/>
        <end position="674"/>
    </location>
</feature>
<evidence type="ECO:0000313" key="9">
    <source>
        <dbReference type="Proteomes" id="UP001595823"/>
    </source>
</evidence>
<dbReference type="Gene3D" id="1.20.1640.10">
    <property type="entry name" value="Multidrug efflux transporter AcrB transmembrane domain"/>
    <property type="match status" value="2"/>
</dbReference>
<dbReference type="InterPro" id="IPR004869">
    <property type="entry name" value="MMPL_dom"/>
</dbReference>
<feature type="transmembrane region" description="Helical" evidence="6">
    <location>
        <begin position="617"/>
        <end position="640"/>
    </location>
</feature>
<feature type="transmembrane region" description="Helical" evidence="6">
    <location>
        <begin position="304"/>
        <end position="332"/>
    </location>
</feature>
<dbReference type="SUPFAM" id="SSF82866">
    <property type="entry name" value="Multidrug efflux transporter AcrB transmembrane domain"/>
    <property type="match status" value="2"/>
</dbReference>
<keyword evidence="5 6" id="KW-0472">Membrane</keyword>
<dbReference type="PANTHER" id="PTHR33406:SF13">
    <property type="entry name" value="MEMBRANE PROTEIN YDFJ"/>
    <property type="match status" value="1"/>
</dbReference>
<gene>
    <name evidence="8" type="ORF">ACFPET_14160</name>
</gene>
<keyword evidence="2" id="KW-1003">Cell membrane</keyword>
<protein>
    <submittedName>
        <fullName evidence="8">MMPL family transporter</fullName>
    </submittedName>
</protein>
<feature type="domain" description="SSD" evidence="7">
    <location>
        <begin position="205"/>
        <end position="330"/>
    </location>
</feature>
<evidence type="ECO:0000256" key="2">
    <source>
        <dbReference type="ARBA" id="ARBA00022475"/>
    </source>
</evidence>
<organism evidence="8 9">
    <name type="scientific">Salininema proteolyticum</name>
    <dbReference type="NCBI Taxonomy" id="1607685"/>
    <lineage>
        <taxon>Bacteria</taxon>
        <taxon>Bacillati</taxon>
        <taxon>Actinomycetota</taxon>
        <taxon>Actinomycetes</taxon>
        <taxon>Glycomycetales</taxon>
        <taxon>Glycomycetaceae</taxon>
        <taxon>Salininema</taxon>
    </lineage>
</organism>
<dbReference type="Proteomes" id="UP001595823">
    <property type="component" value="Unassembled WGS sequence"/>
</dbReference>
<evidence type="ECO:0000313" key="8">
    <source>
        <dbReference type="EMBL" id="MFC4336347.1"/>
    </source>
</evidence>
<evidence type="ECO:0000256" key="4">
    <source>
        <dbReference type="ARBA" id="ARBA00022989"/>
    </source>
</evidence>
<evidence type="ECO:0000256" key="1">
    <source>
        <dbReference type="ARBA" id="ARBA00004651"/>
    </source>
</evidence>
<feature type="transmembrane region" description="Helical" evidence="6">
    <location>
        <begin position="539"/>
        <end position="560"/>
    </location>
</feature>
<dbReference type="RefSeq" id="WP_380622182.1">
    <property type="nucleotide sequence ID" value="NZ_JBHSDK010000018.1"/>
</dbReference>
<evidence type="ECO:0000256" key="3">
    <source>
        <dbReference type="ARBA" id="ARBA00022692"/>
    </source>
</evidence>
<name>A0ABV8U151_9ACTN</name>
<dbReference type="InterPro" id="IPR000731">
    <property type="entry name" value="SSD"/>
</dbReference>
<dbReference type="EMBL" id="JBHSDK010000018">
    <property type="protein sequence ID" value="MFC4336347.1"/>
    <property type="molecule type" value="Genomic_DNA"/>
</dbReference>